<name>A0A178ZW16_9EURO</name>
<dbReference type="RefSeq" id="XP_018697355.1">
    <property type="nucleotide sequence ID" value="XM_018834731.1"/>
</dbReference>
<proteinExistence type="predicted"/>
<keyword evidence="3" id="KW-1185">Reference proteome</keyword>
<dbReference type="Proteomes" id="UP000078343">
    <property type="component" value="Unassembled WGS sequence"/>
</dbReference>
<comment type="caution">
    <text evidence="2">The sequence shown here is derived from an EMBL/GenBank/DDBJ whole genome shotgun (WGS) entry which is preliminary data.</text>
</comment>
<accession>A0A178ZW16</accession>
<dbReference type="EMBL" id="LVYI01000002">
    <property type="protein sequence ID" value="OAP63988.1"/>
    <property type="molecule type" value="Genomic_DNA"/>
</dbReference>
<sequence>MPTIFTNEYSRGPLYQYWKERNQEEKALREQRIEEAKLRSKGFRPMGPAFGPSSTDSYAHRATSGPPAYRHDADAGAEEGAVEGSLARPGRQGSAGQDDPLPSYGASTGQSDTAADASLFSAEEEKSRLRHLEEQRQQIQSDAALAQTLSAQEESEEDQEQAGSKGKQPARRKSTAGKIGRWLADAATGYTRKQERW</sequence>
<organism evidence="2 3">
    <name type="scientific">Fonsecaea erecta</name>
    <dbReference type="NCBI Taxonomy" id="1367422"/>
    <lineage>
        <taxon>Eukaryota</taxon>
        <taxon>Fungi</taxon>
        <taxon>Dikarya</taxon>
        <taxon>Ascomycota</taxon>
        <taxon>Pezizomycotina</taxon>
        <taxon>Eurotiomycetes</taxon>
        <taxon>Chaetothyriomycetidae</taxon>
        <taxon>Chaetothyriales</taxon>
        <taxon>Herpotrichiellaceae</taxon>
        <taxon>Fonsecaea</taxon>
    </lineage>
</organism>
<dbReference type="OrthoDB" id="4160581at2759"/>
<gene>
    <name evidence="2" type="ORF">AYL99_03215</name>
</gene>
<feature type="compositionally biased region" description="Basic and acidic residues" evidence="1">
    <location>
        <begin position="123"/>
        <end position="136"/>
    </location>
</feature>
<evidence type="ECO:0000313" key="2">
    <source>
        <dbReference type="EMBL" id="OAP63988.1"/>
    </source>
</evidence>
<evidence type="ECO:0000256" key="1">
    <source>
        <dbReference type="SAM" id="MobiDB-lite"/>
    </source>
</evidence>
<reference evidence="2 3" key="1">
    <citation type="submission" date="2016-04" db="EMBL/GenBank/DDBJ databases">
        <title>Draft genome of Fonsecaea erecta CBS 125763.</title>
        <authorList>
            <person name="Weiss V.A."/>
            <person name="Vicente V.A."/>
            <person name="Raittz R.T."/>
            <person name="Moreno L.F."/>
            <person name="De Souza E.M."/>
            <person name="Pedrosa F.O."/>
            <person name="Steffens M.B."/>
            <person name="Faoro H."/>
            <person name="Tadra-Sfeir M.Z."/>
            <person name="Najafzadeh M.J."/>
            <person name="Felipe M.S."/>
            <person name="Teixeira M."/>
            <person name="Sun J."/>
            <person name="Xi L."/>
            <person name="Gomes R."/>
            <person name="De Azevedo C.M."/>
            <person name="Salgado C.G."/>
            <person name="Da Silva M.B."/>
            <person name="Nascimento M.F."/>
            <person name="Queiroz-Telles F."/>
            <person name="Attili D.S."/>
            <person name="Gorbushina A."/>
        </authorList>
    </citation>
    <scope>NUCLEOTIDE SEQUENCE [LARGE SCALE GENOMIC DNA]</scope>
    <source>
        <strain evidence="2 3">CBS 125763</strain>
    </source>
</reference>
<dbReference type="GeneID" id="30007385"/>
<protein>
    <submittedName>
        <fullName evidence="2">Uncharacterized protein</fullName>
    </submittedName>
</protein>
<dbReference type="AlphaFoldDB" id="A0A178ZW16"/>
<feature type="region of interest" description="Disordered" evidence="1">
    <location>
        <begin position="30"/>
        <end position="197"/>
    </location>
</feature>
<evidence type="ECO:0000313" key="3">
    <source>
        <dbReference type="Proteomes" id="UP000078343"/>
    </source>
</evidence>